<dbReference type="AlphaFoldDB" id="A0A814SBU1"/>
<dbReference type="PROSITE" id="PS50181">
    <property type="entry name" value="FBOX"/>
    <property type="match status" value="1"/>
</dbReference>
<evidence type="ECO:0000256" key="6">
    <source>
        <dbReference type="SAM" id="Phobius"/>
    </source>
</evidence>
<feature type="transmembrane region" description="Helical" evidence="6">
    <location>
        <begin position="314"/>
        <end position="331"/>
    </location>
</feature>
<evidence type="ECO:0000256" key="4">
    <source>
        <dbReference type="ARBA" id="ARBA00022989"/>
    </source>
</evidence>
<feature type="transmembrane region" description="Helical" evidence="6">
    <location>
        <begin position="249"/>
        <end position="272"/>
    </location>
</feature>
<feature type="transmembrane region" description="Helical" evidence="6">
    <location>
        <begin position="284"/>
        <end position="308"/>
    </location>
</feature>
<dbReference type="InterPro" id="IPR036047">
    <property type="entry name" value="F-box-like_dom_sf"/>
</dbReference>
<dbReference type="PANTHER" id="PTHR13628:SF1">
    <property type="entry name" value="TRANSMEMBRANE PROTEIN 267"/>
    <property type="match status" value="1"/>
</dbReference>
<evidence type="ECO:0000256" key="2">
    <source>
        <dbReference type="ARBA" id="ARBA00013977"/>
    </source>
</evidence>
<evidence type="ECO:0000256" key="3">
    <source>
        <dbReference type="ARBA" id="ARBA00022692"/>
    </source>
</evidence>
<evidence type="ECO:0000256" key="1">
    <source>
        <dbReference type="ARBA" id="ARBA00004141"/>
    </source>
</evidence>
<keyword evidence="9" id="KW-1185">Reference proteome</keyword>
<dbReference type="SUPFAM" id="SSF52058">
    <property type="entry name" value="L domain-like"/>
    <property type="match status" value="1"/>
</dbReference>
<gene>
    <name evidence="8" type="ORF">XAT740_LOCUS20578</name>
</gene>
<proteinExistence type="predicted"/>
<dbReference type="Gene3D" id="1.20.1280.50">
    <property type="match status" value="1"/>
</dbReference>
<feature type="domain" description="F-box" evidence="7">
    <location>
        <begin position="14"/>
        <end position="61"/>
    </location>
</feature>
<reference evidence="8" key="1">
    <citation type="submission" date="2021-02" db="EMBL/GenBank/DDBJ databases">
        <authorList>
            <person name="Nowell W R."/>
        </authorList>
    </citation>
    <scope>NUCLEOTIDE SEQUENCE</scope>
</reference>
<keyword evidence="5 6" id="KW-0472">Membrane</keyword>
<dbReference type="EMBL" id="CAJNOR010001443">
    <property type="protein sequence ID" value="CAF1143981.1"/>
    <property type="molecule type" value="Genomic_DNA"/>
</dbReference>
<name>A0A814SBU1_ADIRI</name>
<comment type="caution">
    <text evidence="8">The sequence shown here is derived from an EMBL/GenBank/DDBJ whole genome shotgun (WGS) entry which is preliminary data.</text>
</comment>
<feature type="transmembrane region" description="Helical" evidence="6">
    <location>
        <begin position="351"/>
        <end position="372"/>
    </location>
</feature>
<keyword evidence="4 6" id="KW-1133">Transmembrane helix</keyword>
<dbReference type="SMART" id="SM00256">
    <property type="entry name" value="FBOX"/>
    <property type="match status" value="1"/>
</dbReference>
<comment type="subcellular location">
    <subcellularLocation>
        <location evidence="1">Membrane</location>
        <topology evidence="1">Multi-pass membrane protein</topology>
    </subcellularLocation>
</comment>
<evidence type="ECO:0000313" key="9">
    <source>
        <dbReference type="Proteomes" id="UP000663828"/>
    </source>
</evidence>
<dbReference type="InterPro" id="IPR001810">
    <property type="entry name" value="F-box_dom"/>
</dbReference>
<dbReference type="SUPFAM" id="SSF81383">
    <property type="entry name" value="F-box domain"/>
    <property type="match status" value="1"/>
</dbReference>
<dbReference type="InterPro" id="IPR026572">
    <property type="entry name" value="TMEM267"/>
</dbReference>
<sequence>MSTARERYLEWKNRCLLPQLPTEIWAHIFSYLHVNDLLSVRLVSRLFCSCVNQHTYFWSSVIFDIDQCTNYSIPTNLLRHVRSANIELFTKSNVYSHCTVYLKPQPIINSTNKRRKRHLLKAHDDDDEQLKKQSYLRCASVHFETLRSFDQLQLEYLLKNRIRRLQFSYECLSQEPSPIFLFKLERLKHLKISFVHNIIQLDSFAVMLINTIHDIVDLLLKLKNYEHARSCATNSIFFPDSKMFLSQRILLNDGLTLVLLCFVSLLGDCLCFGRPWSFYVISNIYARAITDNFTHGLISVVSTCFVFGWSHRPLMIIAFIAGSFVDVDHFIEVRSFLLHRALYDQPRGRPFLHNSLLLLIVTFIIGICEYLFWKPHRLYYSIIFFLGWSTHHLRDAQRRGLTLTPFGQTVPIDYYIALMCQALVIKKKAFSHFSLKSFTLHNLYLIQSFPENSYAINRLRSIWLENCVNIHFLLSAIDKQNLKTIVLRQSTCDRAVLTTFLDQLETLHYLDLTSLQILQSTNQNDEPLRIPVKLKTCSLNSTLLQSCSFRLASSLRSLELIDINVNQLTNIFKFCQKLRILCLFFITQQLSLSSVIKYFQKHHHPQRLIHFHVSSTTDFDDEKQILPANILIIPTQESAKCFCYGNLLE</sequence>
<organism evidence="8 9">
    <name type="scientific">Adineta ricciae</name>
    <name type="common">Rotifer</name>
    <dbReference type="NCBI Taxonomy" id="249248"/>
    <lineage>
        <taxon>Eukaryota</taxon>
        <taxon>Metazoa</taxon>
        <taxon>Spiralia</taxon>
        <taxon>Gnathifera</taxon>
        <taxon>Rotifera</taxon>
        <taxon>Eurotatoria</taxon>
        <taxon>Bdelloidea</taxon>
        <taxon>Adinetida</taxon>
        <taxon>Adinetidae</taxon>
        <taxon>Adineta</taxon>
    </lineage>
</organism>
<dbReference type="Proteomes" id="UP000663828">
    <property type="component" value="Unassembled WGS sequence"/>
</dbReference>
<dbReference type="GO" id="GO:0016020">
    <property type="term" value="C:membrane"/>
    <property type="evidence" value="ECO:0007669"/>
    <property type="project" value="UniProtKB-SubCell"/>
</dbReference>
<dbReference type="PANTHER" id="PTHR13628">
    <property type="entry name" value="TRANSMEMBRANE PROTEIN 267"/>
    <property type="match status" value="1"/>
</dbReference>
<evidence type="ECO:0000256" key="5">
    <source>
        <dbReference type="ARBA" id="ARBA00023136"/>
    </source>
</evidence>
<dbReference type="Pfam" id="PF12937">
    <property type="entry name" value="F-box-like"/>
    <property type="match status" value="1"/>
</dbReference>
<evidence type="ECO:0000259" key="7">
    <source>
        <dbReference type="PROSITE" id="PS50181"/>
    </source>
</evidence>
<accession>A0A814SBU1</accession>
<keyword evidence="3 6" id="KW-0812">Transmembrane</keyword>
<evidence type="ECO:0000313" key="8">
    <source>
        <dbReference type="EMBL" id="CAF1143981.1"/>
    </source>
</evidence>
<protein>
    <recommendedName>
        <fullName evidence="2">Transmembrane protein 267</fullName>
    </recommendedName>
</protein>